<organism evidence="12">
    <name type="scientific">Pyramimonas obovata</name>
    <dbReference type="NCBI Taxonomy" id="1411642"/>
    <lineage>
        <taxon>Eukaryota</taxon>
        <taxon>Viridiplantae</taxon>
        <taxon>Chlorophyta</taxon>
        <taxon>Pyramimonadophyceae</taxon>
        <taxon>Pyramimonadales</taxon>
        <taxon>Pyramimonadaceae</taxon>
        <taxon>Pyramimonas</taxon>
        <taxon>Pyramimonas incertae sedis</taxon>
    </lineage>
</organism>
<keyword evidence="8" id="KW-1071">Ligand-gated ion channel</keyword>
<feature type="region of interest" description="Disordered" evidence="10">
    <location>
        <begin position="525"/>
        <end position="548"/>
    </location>
</feature>
<dbReference type="GO" id="GO:0070588">
    <property type="term" value="P:calcium ion transmembrane transport"/>
    <property type="evidence" value="ECO:0007669"/>
    <property type="project" value="TreeGrafter"/>
</dbReference>
<feature type="transmembrane region" description="Helical" evidence="11">
    <location>
        <begin position="470"/>
        <end position="499"/>
    </location>
</feature>
<comment type="subcellular location">
    <subcellularLocation>
        <location evidence="1">Endomembrane system</location>
    </subcellularLocation>
</comment>
<evidence type="ECO:0000256" key="10">
    <source>
        <dbReference type="SAM" id="MobiDB-lite"/>
    </source>
</evidence>
<dbReference type="InterPro" id="IPR059116">
    <property type="entry name" value="P2X_receptor"/>
</dbReference>
<keyword evidence="3" id="KW-0813">Transport</keyword>
<dbReference type="GO" id="GO:0016020">
    <property type="term" value="C:membrane"/>
    <property type="evidence" value="ECO:0007669"/>
    <property type="project" value="TreeGrafter"/>
</dbReference>
<keyword evidence="4 11" id="KW-0812">Transmembrane</keyword>
<reference evidence="12" key="1">
    <citation type="submission" date="2021-01" db="EMBL/GenBank/DDBJ databases">
        <authorList>
            <person name="Corre E."/>
            <person name="Pelletier E."/>
            <person name="Niang G."/>
            <person name="Scheremetjew M."/>
            <person name="Finn R."/>
            <person name="Kale V."/>
            <person name="Holt S."/>
            <person name="Cochrane G."/>
            <person name="Meng A."/>
            <person name="Brown T."/>
            <person name="Cohen L."/>
        </authorList>
    </citation>
    <scope>NUCLEOTIDE SEQUENCE</scope>
    <source>
        <strain evidence="12">CCMP722</strain>
    </source>
</reference>
<dbReference type="Gene3D" id="1.10.287.940">
    <property type="entry name" value="atp-gated p2x4 ion channel"/>
    <property type="match status" value="1"/>
</dbReference>
<evidence type="ECO:0000256" key="11">
    <source>
        <dbReference type="SAM" id="Phobius"/>
    </source>
</evidence>
<evidence type="ECO:0000256" key="1">
    <source>
        <dbReference type="ARBA" id="ARBA00004308"/>
    </source>
</evidence>
<evidence type="ECO:0000256" key="8">
    <source>
        <dbReference type="ARBA" id="ARBA00023286"/>
    </source>
</evidence>
<comment type="similarity">
    <text evidence="2">Belongs to the P2X receptor family.</text>
</comment>
<accession>A0A7S0MTZ5</accession>
<evidence type="ECO:0000313" key="12">
    <source>
        <dbReference type="EMBL" id="CAD8648100.1"/>
    </source>
</evidence>
<evidence type="ECO:0000256" key="7">
    <source>
        <dbReference type="ARBA" id="ARBA00023136"/>
    </source>
</evidence>
<dbReference type="PANTHER" id="PTHR10125:SF31">
    <property type="entry name" value="P2X RECEPTOR E"/>
    <property type="match status" value="1"/>
</dbReference>
<evidence type="ECO:0000256" key="4">
    <source>
        <dbReference type="ARBA" id="ARBA00022692"/>
    </source>
</evidence>
<keyword evidence="7 11" id="KW-0472">Membrane</keyword>
<dbReference type="AlphaFoldDB" id="A0A7S0MTZ5"/>
<keyword evidence="9" id="KW-0407">Ion channel</keyword>
<dbReference type="GO" id="GO:0012505">
    <property type="term" value="C:endomembrane system"/>
    <property type="evidence" value="ECO:0007669"/>
    <property type="project" value="UniProtKB-SubCell"/>
</dbReference>
<dbReference type="EMBL" id="HBFA01000874">
    <property type="protein sequence ID" value="CAD8648100.1"/>
    <property type="molecule type" value="Transcribed_RNA"/>
</dbReference>
<evidence type="ECO:0000256" key="3">
    <source>
        <dbReference type="ARBA" id="ARBA00022448"/>
    </source>
</evidence>
<dbReference type="Pfam" id="PF00864">
    <property type="entry name" value="P2X_receptor"/>
    <property type="match status" value="1"/>
</dbReference>
<evidence type="ECO:0000256" key="9">
    <source>
        <dbReference type="ARBA" id="ARBA00023303"/>
    </source>
</evidence>
<evidence type="ECO:0000256" key="5">
    <source>
        <dbReference type="ARBA" id="ARBA00022989"/>
    </source>
</evidence>
<gene>
    <name evidence="12" type="ORF">POBO1169_LOCUS405</name>
</gene>
<evidence type="ECO:0000256" key="2">
    <source>
        <dbReference type="ARBA" id="ARBA00009848"/>
    </source>
</evidence>
<protein>
    <submittedName>
        <fullName evidence="12">Uncharacterized protein</fullName>
    </submittedName>
</protein>
<dbReference type="GO" id="GO:0007165">
    <property type="term" value="P:signal transduction"/>
    <property type="evidence" value="ECO:0007669"/>
    <property type="project" value="UniProtKB-ARBA"/>
</dbReference>
<sequence length="589" mass="65396">MQRSKSHGASRFREWSTFSGDMDDLFHYTTVKKSVIRDKRLGIIYRTGQVAVLIYIVFFSLLHEKNYLLCETPTARARVKPFWPSALSDHACEQAGTPRTGNLHQPTTVFQYRVDDRLMDTTTDYSYCTSRSSNSTQARHLPPVCSATNGTGSNSSGQICVLSDRCVELQTPDLLTVNNNNFFKMRMVTYELDEQTHTVVEQNTEAIETLFLKIQAEVTTAIFMEADLDDKYGGTFLTTRITYGNGTTLESCSSDSSPFGFGRAHWDIQSSCNDSAASMAMSRKCQFASDDEVSVPLRVLLESAEVDLTSTLAELDDRVSYLSAEHGLVKQCYDLSQTVFKFTEGNFADLQAAGYPDLLTLFFFGMQKSVFDTLNYTTFQEHLYASCQQQTLRTMGVSLLVSSYYGNMDGGLNSYSGSLVPTQLNSRISARARILEAMPELLSIDGNKALFYRSVDLAFAHTGQVCELSFFVLLLSVTTSLSLFAGITFFVDFVMLHLMPDRALYERDKFNVSEDYSDKLERIASQQDDDAAPPGSFQPGRSVRLGTPLSDDVTALADVEDNKLSPLQGKHAEDSGAAGQVELTLGVPQ</sequence>
<dbReference type="GO" id="GO:0015267">
    <property type="term" value="F:channel activity"/>
    <property type="evidence" value="ECO:0007669"/>
    <property type="project" value="UniProtKB-ARBA"/>
</dbReference>
<feature type="transmembrane region" description="Helical" evidence="11">
    <location>
        <begin position="43"/>
        <end position="62"/>
    </location>
</feature>
<proteinExistence type="inferred from homology"/>
<evidence type="ECO:0000256" key="6">
    <source>
        <dbReference type="ARBA" id="ARBA00023065"/>
    </source>
</evidence>
<dbReference type="PANTHER" id="PTHR10125">
    <property type="entry name" value="P2X PURINOCEPTOR"/>
    <property type="match status" value="1"/>
</dbReference>
<name>A0A7S0MTZ5_9CHLO</name>
<keyword evidence="6" id="KW-0406">Ion transport</keyword>
<feature type="region of interest" description="Disordered" evidence="10">
    <location>
        <begin position="564"/>
        <end position="589"/>
    </location>
</feature>
<keyword evidence="5 11" id="KW-1133">Transmembrane helix</keyword>